<comment type="similarity">
    <text evidence="1">Belongs to the LysR transcriptional regulatory family.</text>
</comment>
<reference evidence="6 7" key="1">
    <citation type="submission" date="2022-02" db="EMBL/GenBank/DDBJ databases">
        <title>The genome sequence of Shewanella sp. 3B26.</title>
        <authorList>
            <person name="Du J."/>
        </authorList>
    </citation>
    <scope>NUCLEOTIDE SEQUENCE [LARGE SCALE GENOMIC DNA]</scope>
    <source>
        <strain evidence="6 7">3B26</strain>
    </source>
</reference>
<dbReference type="PANTHER" id="PTHR30118">
    <property type="entry name" value="HTH-TYPE TRANSCRIPTIONAL REGULATOR LEUO-RELATED"/>
    <property type="match status" value="1"/>
</dbReference>
<gene>
    <name evidence="6" type="ORF">MJ923_00265</name>
</gene>
<dbReference type="InterPro" id="IPR036388">
    <property type="entry name" value="WH-like_DNA-bd_sf"/>
</dbReference>
<dbReference type="GO" id="GO:0003700">
    <property type="term" value="F:DNA-binding transcription factor activity"/>
    <property type="evidence" value="ECO:0007669"/>
    <property type="project" value="InterPro"/>
</dbReference>
<accession>A0AAJ1EY85</accession>
<dbReference type="EMBL" id="JAKUDL010000001">
    <property type="protein sequence ID" value="MCH4292731.1"/>
    <property type="molecule type" value="Genomic_DNA"/>
</dbReference>
<dbReference type="PANTHER" id="PTHR30118:SF15">
    <property type="entry name" value="TRANSCRIPTIONAL REGULATORY PROTEIN"/>
    <property type="match status" value="1"/>
</dbReference>
<feature type="domain" description="HTH lysR-type" evidence="5">
    <location>
        <begin position="15"/>
        <end position="71"/>
    </location>
</feature>
<dbReference type="InterPro" id="IPR000847">
    <property type="entry name" value="LysR_HTH_N"/>
</dbReference>
<evidence type="ECO:0000313" key="7">
    <source>
        <dbReference type="Proteomes" id="UP001297581"/>
    </source>
</evidence>
<keyword evidence="7" id="KW-1185">Reference proteome</keyword>
<dbReference type="GO" id="GO:0003677">
    <property type="term" value="F:DNA binding"/>
    <property type="evidence" value="ECO:0007669"/>
    <property type="project" value="UniProtKB-KW"/>
</dbReference>
<evidence type="ECO:0000256" key="2">
    <source>
        <dbReference type="ARBA" id="ARBA00023015"/>
    </source>
</evidence>
<evidence type="ECO:0000313" key="6">
    <source>
        <dbReference type="EMBL" id="MCH4292731.1"/>
    </source>
</evidence>
<keyword evidence="4" id="KW-0804">Transcription</keyword>
<dbReference type="InterPro" id="IPR036390">
    <property type="entry name" value="WH_DNA-bd_sf"/>
</dbReference>
<dbReference type="SUPFAM" id="SSF53850">
    <property type="entry name" value="Periplasmic binding protein-like II"/>
    <property type="match status" value="1"/>
</dbReference>
<proteinExistence type="inferred from homology"/>
<dbReference type="AlphaFoldDB" id="A0AAJ1EY85"/>
<protein>
    <submittedName>
        <fullName evidence="6">LysR family transcriptional regulator</fullName>
    </submittedName>
</protein>
<keyword evidence="3" id="KW-0238">DNA-binding</keyword>
<dbReference type="Proteomes" id="UP001297581">
    <property type="component" value="Unassembled WGS sequence"/>
</dbReference>
<comment type="caution">
    <text evidence="6">The sequence shown here is derived from an EMBL/GenBank/DDBJ whole genome shotgun (WGS) entry which is preliminary data.</text>
</comment>
<dbReference type="InterPro" id="IPR050389">
    <property type="entry name" value="LysR-type_TF"/>
</dbReference>
<sequence>MPLSDQNLEKLRASDLNALFTLSVLLEHAHVSRAAQALGMSQSAMSQALNRLRVLFEDPLLIKSHNGMTLSSKAEAMLPELQNCLTMASALLGDQSFDPAKAQEQVRFAMNDVAAQLLIPDLISHFGERAPGLTLDYQAQHKDCFQSLLRDRLDLVLGFYDSFPKGIRHTSIGKACWQYATLDSDSGPKRLLSYQFQEHGQLKQQQSLQAMDDAAQGYLLSSESLSVLVNGLRQAGTATLLPHHAVLVLPAEIQQRLVWFGEPQYLDLQLCWADRPRHRQLHQYFRNELASLVKASLLSKEFSLC</sequence>
<dbReference type="Gene3D" id="1.10.10.10">
    <property type="entry name" value="Winged helix-like DNA-binding domain superfamily/Winged helix DNA-binding domain"/>
    <property type="match status" value="1"/>
</dbReference>
<evidence type="ECO:0000256" key="3">
    <source>
        <dbReference type="ARBA" id="ARBA00023125"/>
    </source>
</evidence>
<dbReference type="PROSITE" id="PS50931">
    <property type="entry name" value="HTH_LYSR"/>
    <property type="match status" value="1"/>
</dbReference>
<dbReference type="SUPFAM" id="SSF46785">
    <property type="entry name" value="Winged helix' DNA-binding domain"/>
    <property type="match status" value="1"/>
</dbReference>
<name>A0AAJ1EY85_9GAMM</name>
<evidence type="ECO:0000256" key="1">
    <source>
        <dbReference type="ARBA" id="ARBA00009437"/>
    </source>
</evidence>
<keyword evidence="2" id="KW-0805">Transcription regulation</keyword>
<dbReference type="RefSeq" id="WP_240589400.1">
    <property type="nucleotide sequence ID" value="NZ_JAKUDL010000001.1"/>
</dbReference>
<organism evidence="6 7">
    <name type="scientific">Shewanella zhuhaiensis</name>
    <dbReference type="NCBI Taxonomy" id="2919576"/>
    <lineage>
        <taxon>Bacteria</taxon>
        <taxon>Pseudomonadati</taxon>
        <taxon>Pseudomonadota</taxon>
        <taxon>Gammaproteobacteria</taxon>
        <taxon>Alteromonadales</taxon>
        <taxon>Shewanellaceae</taxon>
        <taxon>Shewanella</taxon>
    </lineage>
</organism>
<evidence type="ECO:0000256" key="4">
    <source>
        <dbReference type="ARBA" id="ARBA00023163"/>
    </source>
</evidence>
<dbReference type="Gene3D" id="3.40.190.10">
    <property type="entry name" value="Periplasmic binding protein-like II"/>
    <property type="match status" value="1"/>
</dbReference>
<evidence type="ECO:0000259" key="5">
    <source>
        <dbReference type="PROSITE" id="PS50931"/>
    </source>
</evidence>
<dbReference type="Pfam" id="PF00126">
    <property type="entry name" value="HTH_1"/>
    <property type="match status" value="1"/>
</dbReference>